<dbReference type="AlphaFoldDB" id="A0A2P6NDR2"/>
<proteinExistence type="predicted"/>
<evidence type="ECO:0000313" key="1">
    <source>
        <dbReference type="EMBL" id="PRP82106.1"/>
    </source>
</evidence>
<gene>
    <name evidence="1" type="ORF">PROFUN_10314</name>
</gene>
<organism evidence="1 2">
    <name type="scientific">Planoprotostelium fungivorum</name>
    <dbReference type="NCBI Taxonomy" id="1890364"/>
    <lineage>
        <taxon>Eukaryota</taxon>
        <taxon>Amoebozoa</taxon>
        <taxon>Evosea</taxon>
        <taxon>Variosea</taxon>
        <taxon>Cavosteliida</taxon>
        <taxon>Cavosteliaceae</taxon>
        <taxon>Planoprotostelium</taxon>
    </lineage>
</organism>
<sequence>MLPKRISLTYCGKCRTGSFQMIILLSLWDNGLINGHLLKSKTPSKIDQVLPIATKEAIQCITRQDFRLHSQAKISMESLKLSLGLGILKSNLCKNDGNTSEMLYKLILERLQPFIFVAQYLSSAIQF</sequence>
<evidence type="ECO:0000313" key="2">
    <source>
        <dbReference type="Proteomes" id="UP000241769"/>
    </source>
</evidence>
<reference evidence="1 2" key="1">
    <citation type="journal article" date="2018" name="Genome Biol. Evol.">
        <title>Multiple Roots of Fruiting Body Formation in Amoebozoa.</title>
        <authorList>
            <person name="Hillmann F."/>
            <person name="Forbes G."/>
            <person name="Novohradska S."/>
            <person name="Ferling I."/>
            <person name="Riege K."/>
            <person name="Groth M."/>
            <person name="Westermann M."/>
            <person name="Marz M."/>
            <person name="Spaller T."/>
            <person name="Winckler T."/>
            <person name="Schaap P."/>
            <person name="Glockner G."/>
        </authorList>
    </citation>
    <scope>NUCLEOTIDE SEQUENCE [LARGE SCALE GENOMIC DNA]</scope>
    <source>
        <strain evidence="1 2">Jena</strain>
    </source>
</reference>
<protein>
    <submittedName>
        <fullName evidence="1">Uncharacterized protein</fullName>
    </submittedName>
</protein>
<comment type="caution">
    <text evidence="1">The sequence shown here is derived from an EMBL/GenBank/DDBJ whole genome shotgun (WGS) entry which is preliminary data.</text>
</comment>
<name>A0A2P6NDR2_9EUKA</name>
<dbReference type="InParanoid" id="A0A2P6NDR2"/>
<accession>A0A2P6NDR2</accession>
<dbReference type="Proteomes" id="UP000241769">
    <property type="component" value="Unassembled WGS sequence"/>
</dbReference>
<keyword evidence="2" id="KW-1185">Reference proteome</keyword>
<dbReference type="EMBL" id="MDYQ01000110">
    <property type="protein sequence ID" value="PRP82106.1"/>
    <property type="molecule type" value="Genomic_DNA"/>
</dbReference>